<proteinExistence type="inferred from homology"/>
<evidence type="ECO:0000313" key="10">
    <source>
        <dbReference type="Proteomes" id="UP001597510"/>
    </source>
</evidence>
<reference evidence="10" key="1">
    <citation type="journal article" date="2019" name="Int. J. Syst. Evol. Microbiol.">
        <title>The Global Catalogue of Microorganisms (GCM) 10K type strain sequencing project: providing services to taxonomists for standard genome sequencing and annotation.</title>
        <authorList>
            <consortium name="The Broad Institute Genomics Platform"/>
            <consortium name="The Broad Institute Genome Sequencing Center for Infectious Disease"/>
            <person name="Wu L."/>
            <person name="Ma J."/>
        </authorList>
    </citation>
    <scope>NUCLEOTIDE SEQUENCE [LARGE SCALE GENOMIC DNA]</scope>
    <source>
        <strain evidence="10">KCTC 52344</strain>
    </source>
</reference>
<dbReference type="InterPro" id="IPR045863">
    <property type="entry name" value="CorA_TM1_TM2"/>
</dbReference>
<name>A0ABW5J3K2_9BACT</name>
<keyword evidence="5 8" id="KW-0812">Transmembrane</keyword>
<dbReference type="RefSeq" id="WP_340236421.1">
    <property type="nucleotide sequence ID" value="NZ_JBBEWC010000006.1"/>
</dbReference>
<keyword evidence="6 8" id="KW-1133">Transmembrane helix</keyword>
<sequence length="360" mass="41997">MGKRHKKFKNYIDKKAFTSPGTLVYVGKEVAESTIIKLVEFNHEFYHEKVIKTLNDCRPPVKENQVAWLDVDGIHEVNVIEAIGKHYSLHPLLLEDVLNTSQKPKLEHFGEKHLFVILKMLQFNSELNQVESEHVALVLGENFLISFQEIHQTDVFLPIFERLKASIGKTRRGKADYLFYCCCDLVVDNYFVVLEKLGEKLEELEIKIVEKPEANDQNLLYHFKRELMLVRKAVLPLRDMFGTLIREDSPLVQSTTNVYLRDVYDHILQTLDTAETYREMIENIQNIYLTSLSNKMNSVMKTLTVFTAIFMPLTFIAGIYGMNFDNMPELHHPNGYFYTLGIMVLITAALWVYFKWKKYV</sequence>
<dbReference type="Pfam" id="PF01544">
    <property type="entry name" value="CorA"/>
    <property type="match status" value="1"/>
</dbReference>
<dbReference type="PANTHER" id="PTHR46494">
    <property type="entry name" value="CORA FAMILY METAL ION TRANSPORTER (EUROFUNG)"/>
    <property type="match status" value="1"/>
</dbReference>
<keyword evidence="4 8" id="KW-1003">Cell membrane</keyword>
<feature type="transmembrane region" description="Helical" evidence="8">
    <location>
        <begin position="335"/>
        <end position="354"/>
    </location>
</feature>
<comment type="similarity">
    <text evidence="2 8">Belongs to the CorA metal ion transporter (MIT) (TC 1.A.35) family.</text>
</comment>
<evidence type="ECO:0000256" key="1">
    <source>
        <dbReference type="ARBA" id="ARBA00004651"/>
    </source>
</evidence>
<feature type="transmembrane region" description="Helical" evidence="8">
    <location>
        <begin position="303"/>
        <end position="323"/>
    </location>
</feature>
<dbReference type="Proteomes" id="UP001597510">
    <property type="component" value="Unassembled WGS sequence"/>
</dbReference>
<keyword evidence="8" id="KW-0406">Ion transport</keyword>
<protein>
    <recommendedName>
        <fullName evidence="8">Magnesium transport protein CorA</fullName>
    </recommendedName>
</protein>
<dbReference type="SUPFAM" id="SSF143865">
    <property type="entry name" value="CorA soluble domain-like"/>
    <property type="match status" value="1"/>
</dbReference>
<organism evidence="9 10">
    <name type="scientific">Emticicia soli</name>
    <dbReference type="NCBI Taxonomy" id="2027878"/>
    <lineage>
        <taxon>Bacteria</taxon>
        <taxon>Pseudomonadati</taxon>
        <taxon>Bacteroidota</taxon>
        <taxon>Cytophagia</taxon>
        <taxon>Cytophagales</taxon>
        <taxon>Leadbetterellaceae</taxon>
        <taxon>Emticicia</taxon>
    </lineage>
</organism>
<dbReference type="CDD" id="cd12828">
    <property type="entry name" value="TmCorA-like_1"/>
    <property type="match status" value="1"/>
</dbReference>
<dbReference type="InterPro" id="IPR002523">
    <property type="entry name" value="MgTranspt_CorA/ZnTranspt_ZntB"/>
</dbReference>
<evidence type="ECO:0000256" key="5">
    <source>
        <dbReference type="ARBA" id="ARBA00022692"/>
    </source>
</evidence>
<evidence type="ECO:0000256" key="7">
    <source>
        <dbReference type="ARBA" id="ARBA00023136"/>
    </source>
</evidence>
<evidence type="ECO:0000256" key="3">
    <source>
        <dbReference type="ARBA" id="ARBA00022448"/>
    </source>
</evidence>
<evidence type="ECO:0000313" key="9">
    <source>
        <dbReference type="EMBL" id="MFD2519724.1"/>
    </source>
</evidence>
<dbReference type="InterPro" id="IPR004488">
    <property type="entry name" value="Mg/Co-transport_prot_CorA"/>
</dbReference>
<dbReference type="Gene3D" id="1.20.58.340">
    <property type="entry name" value="Magnesium transport protein CorA, transmembrane region"/>
    <property type="match status" value="2"/>
</dbReference>
<keyword evidence="10" id="KW-1185">Reference proteome</keyword>
<evidence type="ECO:0000256" key="2">
    <source>
        <dbReference type="ARBA" id="ARBA00009765"/>
    </source>
</evidence>
<keyword evidence="7 8" id="KW-0472">Membrane</keyword>
<dbReference type="InterPro" id="IPR045861">
    <property type="entry name" value="CorA_cytoplasmic_dom"/>
</dbReference>
<evidence type="ECO:0000256" key="6">
    <source>
        <dbReference type="ARBA" id="ARBA00022989"/>
    </source>
</evidence>
<evidence type="ECO:0000256" key="8">
    <source>
        <dbReference type="RuleBase" id="RU362010"/>
    </source>
</evidence>
<evidence type="ECO:0000256" key="4">
    <source>
        <dbReference type="ARBA" id="ARBA00022475"/>
    </source>
</evidence>
<comment type="subcellular location">
    <subcellularLocation>
        <location evidence="1">Cell membrane</location>
        <topology evidence="1">Multi-pass membrane protein</topology>
    </subcellularLocation>
    <subcellularLocation>
        <location evidence="8">Membrane</location>
        <topology evidence="8">Multi-pass membrane protein</topology>
    </subcellularLocation>
</comment>
<gene>
    <name evidence="8 9" type="primary">corA</name>
    <name evidence="9" type="ORF">ACFSR2_02440</name>
</gene>
<dbReference type="SUPFAM" id="SSF144083">
    <property type="entry name" value="Magnesium transport protein CorA, transmembrane region"/>
    <property type="match status" value="1"/>
</dbReference>
<keyword evidence="3 8" id="KW-0813">Transport</keyword>
<accession>A0ABW5J3K2</accession>
<comment type="function">
    <text evidence="8">Mediates influx of magnesium ions.</text>
</comment>
<dbReference type="NCBIfam" id="TIGR00383">
    <property type="entry name" value="corA"/>
    <property type="match status" value="1"/>
</dbReference>
<keyword evidence="8" id="KW-0460">Magnesium</keyword>
<dbReference type="EMBL" id="JBHULC010000003">
    <property type="protein sequence ID" value="MFD2519724.1"/>
    <property type="molecule type" value="Genomic_DNA"/>
</dbReference>
<dbReference type="PANTHER" id="PTHR46494:SF1">
    <property type="entry name" value="CORA FAMILY METAL ION TRANSPORTER (EUROFUNG)"/>
    <property type="match status" value="1"/>
</dbReference>
<dbReference type="Gene3D" id="3.30.460.20">
    <property type="entry name" value="CorA soluble domain-like"/>
    <property type="match status" value="1"/>
</dbReference>
<comment type="caution">
    <text evidence="9">The sequence shown here is derived from an EMBL/GenBank/DDBJ whole genome shotgun (WGS) entry which is preliminary data.</text>
</comment>